<evidence type="ECO:0000313" key="5">
    <source>
        <dbReference type="EMBL" id="NYS47019.1"/>
    </source>
</evidence>
<dbReference type="SUPFAM" id="SSF55347">
    <property type="entry name" value="Glyceraldehyde-3-phosphate dehydrogenase-like, C-terminal domain"/>
    <property type="match status" value="1"/>
</dbReference>
<feature type="domain" description="GFO/IDH/MocA-like oxidoreductase" evidence="4">
    <location>
        <begin position="133"/>
        <end position="258"/>
    </location>
</feature>
<keyword evidence="6" id="KW-1185">Reference proteome</keyword>
<protein>
    <submittedName>
        <fullName evidence="5">Gfo/Idh/MocA family oxidoreductase</fullName>
    </submittedName>
</protein>
<evidence type="ECO:0000256" key="1">
    <source>
        <dbReference type="ARBA" id="ARBA00010928"/>
    </source>
</evidence>
<dbReference type="Proteomes" id="UP000531840">
    <property type="component" value="Unassembled WGS sequence"/>
</dbReference>
<dbReference type="PANTHER" id="PTHR42840">
    <property type="entry name" value="NAD(P)-BINDING ROSSMANN-FOLD SUPERFAMILY PROTEIN-RELATED"/>
    <property type="match status" value="1"/>
</dbReference>
<name>A0ABX2T0Q8_9BACL</name>
<evidence type="ECO:0000259" key="4">
    <source>
        <dbReference type="Pfam" id="PF22725"/>
    </source>
</evidence>
<evidence type="ECO:0000256" key="2">
    <source>
        <dbReference type="ARBA" id="ARBA00023002"/>
    </source>
</evidence>
<comment type="caution">
    <text evidence="5">The sequence shown here is derived from an EMBL/GenBank/DDBJ whole genome shotgun (WGS) entry which is preliminary data.</text>
</comment>
<accession>A0ABX2T0Q8</accession>
<dbReference type="Gene3D" id="3.40.50.720">
    <property type="entry name" value="NAD(P)-binding Rossmann-like Domain"/>
    <property type="match status" value="1"/>
</dbReference>
<dbReference type="InterPro" id="IPR036291">
    <property type="entry name" value="NAD(P)-bd_dom_sf"/>
</dbReference>
<dbReference type="Pfam" id="PF01408">
    <property type="entry name" value="GFO_IDH_MocA"/>
    <property type="match status" value="1"/>
</dbReference>
<dbReference type="Gene3D" id="3.30.360.10">
    <property type="entry name" value="Dihydrodipicolinate Reductase, domain 2"/>
    <property type="match status" value="1"/>
</dbReference>
<dbReference type="SUPFAM" id="SSF51735">
    <property type="entry name" value="NAD(P)-binding Rossmann-fold domains"/>
    <property type="match status" value="1"/>
</dbReference>
<organism evidence="5 6">
    <name type="scientific">Gemelliphila palaticanis</name>
    <dbReference type="NCBI Taxonomy" id="81950"/>
    <lineage>
        <taxon>Bacteria</taxon>
        <taxon>Bacillati</taxon>
        <taxon>Bacillota</taxon>
        <taxon>Bacilli</taxon>
        <taxon>Bacillales</taxon>
        <taxon>Gemellaceae</taxon>
        <taxon>Gemelliphila</taxon>
    </lineage>
</organism>
<dbReference type="InterPro" id="IPR000683">
    <property type="entry name" value="Gfo/Idh/MocA-like_OxRdtase_N"/>
</dbReference>
<sequence length="338" mass="37711">MLRAGIVGLGRMGMTHANNLAFNISGVKLVAACSIFENELDKAKENLFVEELYTSFEDMIDNANLDFVVIAAGADVRPKMVEYAVKNGVHTFAEKPLGLSVEEIEEVLSVIEENKNKTKFQVGFMRRFDEDYIYAKSVIENGLIGDVTYIRAYGIDPASGLDTFVKFAKNSNSGGIYHDMSIHDIDAIRWLTNKEFSKVWAFGANFARPELDEVGELETGIVQAILDNNIMVHLVAGRNSPHGYQVETEIMGTKGWLRIAPVPEKNLVTVYDSTGVRRECSASFPERFHKAFVEEIKSFVDCIINDKNTKVNAHDALIATKVSLKCKESLEKNEIVEI</sequence>
<feature type="domain" description="Gfo/Idh/MocA-like oxidoreductase N-terminal" evidence="3">
    <location>
        <begin position="2"/>
        <end position="122"/>
    </location>
</feature>
<reference evidence="5 6" key="1">
    <citation type="submission" date="2020-07" db="EMBL/GenBank/DDBJ databases">
        <title>MOT database genomes.</title>
        <authorList>
            <person name="Joseph S."/>
            <person name="Aduse-Opoku J."/>
            <person name="Hashim A."/>
            <person name="Wade W."/>
            <person name="Curtis M."/>
        </authorList>
    </citation>
    <scope>NUCLEOTIDE SEQUENCE [LARGE SCALE GENOMIC DNA]</scope>
    <source>
        <strain evidence="5 6">CIP 106318</strain>
    </source>
</reference>
<dbReference type="Pfam" id="PF22725">
    <property type="entry name" value="GFO_IDH_MocA_C3"/>
    <property type="match status" value="1"/>
</dbReference>
<dbReference type="RefSeq" id="WP_179940459.1">
    <property type="nucleotide sequence ID" value="NZ_JACBYF010000003.1"/>
</dbReference>
<comment type="similarity">
    <text evidence="1">Belongs to the Gfo/Idh/MocA family.</text>
</comment>
<evidence type="ECO:0000259" key="3">
    <source>
        <dbReference type="Pfam" id="PF01408"/>
    </source>
</evidence>
<gene>
    <name evidence="5" type="ORF">HZY85_02280</name>
</gene>
<dbReference type="EMBL" id="JACBYF010000003">
    <property type="protein sequence ID" value="NYS47019.1"/>
    <property type="molecule type" value="Genomic_DNA"/>
</dbReference>
<keyword evidence="2" id="KW-0560">Oxidoreductase</keyword>
<dbReference type="InterPro" id="IPR055170">
    <property type="entry name" value="GFO_IDH_MocA-like_dom"/>
</dbReference>
<dbReference type="PANTHER" id="PTHR42840:SF3">
    <property type="entry name" value="BINDING ROSSMANN FOLD OXIDOREDUCTASE, PUTATIVE (AFU_ORTHOLOGUE AFUA_2G10240)-RELATED"/>
    <property type="match status" value="1"/>
</dbReference>
<proteinExistence type="inferred from homology"/>
<evidence type="ECO:0000313" key="6">
    <source>
        <dbReference type="Proteomes" id="UP000531840"/>
    </source>
</evidence>